<feature type="region of interest" description="Disordered" evidence="1">
    <location>
        <begin position="1662"/>
        <end position="1682"/>
    </location>
</feature>
<dbReference type="Pfam" id="PF12449">
    <property type="entry name" value="DUF3684"/>
    <property type="match status" value="2"/>
</dbReference>
<feature type="region of interest" description="Disordered" evidence="1">
    <location>
        <begin position="321"/>
        <end position="357"/>
    </location>
</feature>
<feature type="transmembrane region" description="Helical" evidence="2">
    <location>
        <begin position="1427"/>
        <end position="1451"/>
    </location>
</feature>
<feature type="domain" description="Heterokaryon incompatibility" evidence="3">
    <location>
        <begin position="1982"/>
        <end position="2141"/>
    </location>
</feature>
<dbReference type="InterPro" id="IPR058210">
    <property type="entry name" value="SACS/Nov_dom"/>
</dbReference>
<keyword evidence="2" id="KW-1133">Transmembrane helix</keyword>
<feature type="compositionally biased region" description="Polar residues" evidence="1">
    <location>
        <begin position="445"/>
        <end position="455"/>
    </location>
</feature>
<evidence type="ECO:0000256" key="2">
    <source>
        <dbReference type="SAM" id="Phobius"/>
    </source>
</evidence>
<dbReference type="Gene3D" id="3.30.565.10">
    <property type="entry name" value="Histidine kinase-like ATPase, C-terminal domain"/>
    <property type="match status" value="1"/>
</dbReference>
<protein>
    <recommendedName>
        <fullName evidence="7">Heterokaryon incompatibility domain-containing protein</fullName>
    </recommendedName>
</protein>
<evidence type="ECO:0000259" key="4">
    <source>
        <dbReference type="Pfam" id="PF25794"/>
    </source>
</evidence>
<feature type="transmembrane region" description="Helical" evidence="2">
    <location>
        <begin position="1517"/>
        <end position="1538"/>
    </location>
</feature>
<dbReference type="PRINTS" id="PR00775">
    <property type="entry name" value="HEATSHOCK90"/>
</dbReference>
<feature type="region of interest" description="Disordered" evidence="1">
    <location>
        <begin position="1609"/>
        <end position="1633"/>
    </location>
</feature>
<feature type="compositionally biased region" description="Polar residues" evidence="1">
    <location>
        <begin position="1396"/>
        <end position="1410"/>
    </location>
</feature>
<dbReference type="Pfam" id="PF06985">
    <property type="entry name" value="HET"/>
    <property type="match status" value="1"/>
</dbReference>
<feature type="region of interest" description="Disordered" evidence="1">
    <location>
        <begin position="1382"/>
        <end position="1415"/>
    </location>
</feature>
<evidence type="ECO:0000313" key="6">
    <source>
        <dbReference type="Proteomes" id="UP001285441"/>
    </source>
</evidence>
<comment type="caution">
    <text evidence="5">The sequence shown here is derived from an EMBL/GenBank/DDBJ whole genome shotgun (WGS) entry which is preliminary data.</text>
</comment>
<dbReference type="NCBIfam" id="NF047352">
    <property type="entry name" value="P_loop_sacsin"/>
    <property type="match status" value="1"/>
</dbReference>
<sequence length="2637" mass="292119">MDYSWRGTACEEEPVTVNTRALIENVLARYPGEWTTLRELIQNASDAQSTTVKVKWETLPPKAAQGQPLPITRAASDGAAGGSEQLKYTVTHHTMRCLRVENTGQPFTAMDWGRLKRIAEGNPDETKIGAFGVGFYSVFGDCEEPVVISGSEAMHFYWKGNSLFTQKHSLEPAQSLRGTRVILYYRDTKMAVPDLLSISRFLVTSLLTAAKLDQIELWVDEQQVLTLKKRSLAVVNTVRPTDLEAVGKGDFMEISAVQQADIQIDATAMGIVGWKPKAFESGEKDEDLTLMLTSSTRLRQNTASIATSPPQALANELERATKKNAPRSTSLMVLTSPQKEDPPGKVEDTTTPNNSSTQLNANIFSSALPLGRLGGRLFIGFPTRQTTGAGMHISAPAIIPTVEREAIDLNAHQIQAWNVEMLRVAGTMTMLSFIDAMLDLRNKLQGHSQSPEGTSTEVEVDPETDDEAEALRVLKTFTFIDSTPDKRVASTIEEAFWKAYERSTTKLVYSSRGVLPTTKVRIGREELSKFVDGIPVIPPSMRQESFVTKLRDRGFIKQISVEDVRNELETKPLGNRGPIQAFLVWAGGLAASRALTSLDKKSLLNAARVHIAAVGEGEGDGDAISLRDIKNYAHTDPPIPEGLPLPPTCLPSNFTASVHVLHLQALGWKPLKIIPWLEFLVAAPKDDENMTKSLKVAQLALGFLGQQWDKLEPTSKPAVVAVLKNVPSIPTKHGMRKPAESYFESVTLFKDLPVIEYGSANSDAVSPVLLDLGVRKTVELETIFTRLFAEGGQEQWSYMDLITYLSSVKDDIPPDDIKKLKEAALFPAEAAPSMPTNSSPVLLAISALFEPVKRLRELRLPVLHWQLSTPYSPDSAEGSFLLFLGLRRHPSVPELVGMMADRDPALRSSAMSYFIEYHQINKCPVLSKLDVSEAILPVQGNIALLVPPSECCTNMAAAVLGYNILRADLHQHAHKFGVPRDPLISSCVDRLISVRRPLDHGTAVVVFEYFTSRLGELRNNDIAKLRDAPIVPVILWKALEAQTNSIRHISPRACYLGTVSEYATVFDYVDFGAAANLFLDKCGAKRQPTTTDIAHLICDKPRHALEVLQSPERYLNLLLRPLARDTKILADRSIMRKLQSSQCLLGWTEKEPLPQARTETSDGLDQNKAPVKKYVFGTSEEIVVIDDWITYSIFKDSLLCAPDEDSLETLYRSLGSQNLSSLVDEDVIVGLHVQDQTPAEQLRDLILERSLFLFFDFRKERNAMRHDEEWLKKCLKVELVESATLHRSLRGGNEVQHRTENQAAAIAVRDGVCHLYIAGEDRRDRTYQISKTLCDLLLIRPNYQAYVYFEWLLRSKRSDLEHRYNIKRILRVKDPEPEIIPIVEEEEQPQNNSEEFSGTSGDQLESSSEKAPSGSAETKKRSYIFQYLLTANLKAVVLTVFAIGFCLVLWANNSRNLATPHGILSIPPTSPPMMVVGGHTRYLFVTDAVKKKHPAPIPEHSTSTNPKTATRNRSIELAMAVLVIFAVVLIAGDLIQYLKPKAKADSSGSKIEDNGIQNQAASFTEGGNSDPKDWESEGTSTVTSISTPRLKVKGASKLEEVQKLLQGVISPNLSSPKSPRTDDISTPDSELSTSEATLTQKLAEALINSDNTAQPAQNMRHGQVGSEWATSHESGPEIDIPRDSEEDVSLVMNKPNNQSPLNTRASDRLVSSALSAISAQLPSQDITADQDERLAKLFKEIQRSAVDIEVQINSQLEKLAINTNGGGSEAEYQAQNHWTSTLRSGSGILRYVAKDGDEYTCTFTITNNKGKLRDAILGSQHISPEALAECVTVHIEVCSTDGDLDSTFVLPIEQHEKLQKMRLKNKKKQNHVYVLARVYRVRDSLGIAMFADPWQLEQDGHITLEKVAGYTSTVTSSAPAILKEKFASDRKQDLGSIYDGDGTLGPNKIRLLTLDLTDDSAPLTGSLEVVDVNQLKRGGGFWAISYYWGPPPQGDNPSKFRTSKGEMAITESLASCLSCLRHQRVEAPIWADALCINQANETEKMMQVRRMGSLYAEAAQVVIWLGTNGCAVDQESPEVRFLTDIHSPFCSSTGRCQKTGQLETSPAKNRAASPAPDDAQWAAVNRFLKHPWFTRVWVVQELALGGANVFIMSGESKMGWDCFMESLFVQSRVFLPSLSGAMALHKTRKIHRAEKRKFELLELLEMFAYTESTWPRDKMFALLNLAGDRYLGEADFDPDYVSTDEAVMESYARGFVRHRPRLALELLYHAGHAKSASFCSWIPDFMGLRFLRPRNFRPLSTAERRLRTYPPTISMWKTRRGSGFFAGPSGQPGAQVKPSLKVDFTLDAWGAVSHAQHPPPVLAVRGYLIDQVRECHELGLQRPGARIAFARALGNMRDYISCLNGYPDTDDDGDDDSGELGAGMGWQDKLLLRLLVGDARGPHVDPDSDWAAHFKLDSEDNEIEDENQDNNRPWKTTAALLLSPSPPPRWPPETGAEVLSLDLSQDAHGYQDKPPDTQTRMMQYWQTAWTFANRIPGAVFCMTRGNGTTAAAKDSLTLPNIKDSSNTNNKRYAGIAPGAARPGDHIFVVNGGKVPLVLRKVTGKPYYRLIGECYIHGIMYRASDAVCAEKDVEICII</sequence>
<dbReference type="InterPro" id="IPR020575">
    <property type="entry name" value="Hsp90_N"/>
</dbReference>
<keyword evidence="2" id="KW-0812">Transmembrane</keyword>
<feature type="compositionally biased region" description="Basic and acidic residues" evidence="1">
    <location>
        <begin position="338"/>
        <end position="348"/>
    </location>
</feature>
<reference evidence="5" key="2">
    <citation type="submission" date="2023-06" db="EMBL/GenBank/DDBJ databases">
        <authorList>
            <consortium name="Lawrence Berkeley National Laboratory"/>
            <person name="Haridas S."/>
            <person name="Hensen N."/>
            <person name="Bonometti L."/>
            <person name="Westerberg I."/>
            <person name="Brannstrom I.O."/>
            <person name="Guillou S."/>
            <person name="Cros-Aarteil S."/>
            <person name="Calhoun S."/>
            <person name="Kuo A."/>
            <person name="Mondo S."/>
            <person name="Pangilinan J."/>
            <person name="Riley R."/>
            <person name="LaButti K."/>
            <person name="Andreopoulos B."/>
            <person name="Lipzen A."/>
            <person name="Chen C."/>
            <person name="Yanf M."/>
            <person name="Daum C."/>
            <person name="Ng V."/>
            <person name="Clum A."/>
            <person name="Steindorff A."/>
            <person name="Ohm R."/>
            <person name="Martin F."/>
            <person name="Silar P."/>
            <person name="Natvig D."/>
            <person name="Lalanne C."/>
            <person name="Gautier V."/>
            <person name="Ament-velasquez S.L."/>
            <person name="Kruys A."/>
            <person name="Hutchinson M.I."/>
            <person name="Powell A.J."/>
            <person name="Barry K."/>
            <person name="Miller A.N."/>
            <person name="Grigoriev I.V."/>
            <person name="Debuchy R."/>
            <person name="Gladieux P."/>
            <person name="Thoren M.H."/>
            <person name="Johannesson H."/>
        </authorList>
    </citation>
    <scope>NUCLEOTIDE SEQUENCE</scope>
    <source>
        <strain evidence="5">CBS 232.78</strain>
    </source>
</reference>
<proteinExistence type="predicted"/>
<dbReference type="PANTHER" id="PTHR47839">
    <property type="entry name" value="DOMAIN PROTEIN, PUTATIVE (AFU_ORTHOLOGUE AFUA_6G04830)-RELATED"/>
    <property type="match status" value="1"/>
</dbReference>
<evidence type="ECO:0008006" key="7">
    <source>
        <dbReference type="Google" id="ProtNLM"/>
    </source>
</evidence>
<feature type="compositionally biased region" description="Polar residues" evidence="1">
    <location>
        <begin position="1577"/>
        <end position="1587"/>
    </location>
</feature>
<dbReference type="Pfam" id="PF26639">
    <property type="entry name" value="Het-6_barrel"/>
    <property type="match status" value="1"/>
</dbReference>
<evidence type="ECO:0000259" key="3">
    <source>
        <dbReference type="Pfam" id="PF06985"/>
    </source>
</evidence>
<feature type="region of interest" description="Disordered" evidence="1">
    <location>
        <begin position="445"/>
        <end position="464"/>
    </location>
</feature>
<evidence type="ECO:0000313" key="5">
    <source>
        <dbReference type="EMBL" id="KAK3387778.1"/>
    </source>
</evidence>
<keyword evidence="2" id="KW-0472">Membrane</keyword>
<dbReference type="Proteomes" id="UP001285441">
    <property type="component" value="Unassembled WGS sequence"/>
</dbReference>
<accession>A0AAE0NU54</accession>
<organism evidence="5 6">
    <name type="scientific">Podospora didyma</name>
    <dbReference type="NCBI Taxonomy" id="330526"/>
    <lineage>
        <taxon>Eukaryota</taxon>
        <taxon>Fungi</taxon>
        <taxon>Dikarya</taxon>
        <taxon>Ascomycota</taxon>
        <taxon>Pezizomycotina</taxon>
        <taxon>Sordariomycetes</taxon>
        <taxon>Sordariomycetidae</taxon>
        <taxon>Sordariales</taxon>
        <taxon>Podosporaceae</taxon>
        <taxon>Podospora</taxon>
    </lineage>
</organism>
<dbReference type="InterPro" id="IPR036890">
    <property type="entry name" value="HATPase_C_sf"/>
</dbReference>
<dbReference type="Pfam" id="PF25794">
    <property type="entry name" value="SACS"/>
    <property type="match status" value="1"/>
</dbReference>
<dbReference type="EMBL" id="JAULSW010000003">
    <property type="protein sequence ID" value="KAK3387778.1"/>
    <property type="molecule type" value="Genomic_DNA"/>
</dbReference>
<gene>
    <name evidence="5" type="ORF">B0H63DRAFT_521799</name>
</gene>
<feature type="domain" description="Sacsin/Nov" evidence="4">
    <location>
        <begin position="22"/>
        <end position="154"/>
    </location>
</feature>
<feature type="region of interest" description="Disordered" evidence="1">
    <location>
        <begin position="1561"/>
        <end position="1587"/>
    </location>
</feature>
<evidence type="ECO:0000256" key="1">
    <source>
        <dbReference type="SAM" id="MobiDB-lite"/>
    </source>
</evidence>
<dbReference type="InterPro" id="IPR022155">
    <property type="entry name" value="DUF3684"/>
</dbReference>
<dbReference type="SUPFAM" id="SSF55874">
    <property type="entry name" value="ATPase domain of HSP90 chaperone/DNA topoisomerase II/histidine kinase"/>
    <property type="match status" value="1"/>
</dbReference>
<keyword evidence="6" id="KW-1185">Reference proteome</keyword>
<dbReference type="PANTHER" id="PTHR47839:SF1">
    <property type="entry name" value="DOMAIN PROTEIN, PUTATIVE (AFU_ORTHOLOGUE AFUA_6G04830)-RELATED"/>
    <property type="match status" value="1"/>
</dbReference>
<name>A0AAE0NU54_9PEZI</name>
<feature type="compositionally biased region" description="Polar residues" evidence="1">
    <location>
        <begin position="326"/>
        <end position="337"/>
    </location>
</feature>
<dbReference type="InterPro" id="IPR010730">
    <property type="entry name" value="HET"/>
</dbReference>
<reference evidence="5" key="1">
    <citation type="journal article" date="2023" name="Mol. Phylogenet. Evol.">
        <title>Genome-scale phylogeny and comparative genomics of the fungal order Sordariales.</title>
        <authorList>
            <person name="Hensen N."/>
            <person name="Bonometti L."/>
            <person name="Westerberg I."/>
            <person name="Brannstrom I.O."/>
            <person name="Guillou S."/>
            <person name="Cros-Aarteil S."/>
            <person name="Calhoun S."/>
            <person name="Haridas S."/>
            <person name="Kuo A."/>
            <person name="Mondo S."/>
            <person name="Pangilinan J."/>
            <person name="Riley R."/>
            <person name="LaButti K."/>
            <person name="Andreopoulos B."/>
            <person name="Lipzen A."/>
            <person name="Chen C."/>
            <person name="Yan M."/>
            <person name="Daum C."/>
            <person name="Ng V."/>
            <person name="Clum A."/>
            <person name="Steindorff A."/>
            <person name="Ohm R.A."/>
            <person name="Martin F."/>
            <person name="Silar P."/>
            <person name="Natvig D.O."/>
            <person name="Lalanne C."/>
            <person name="Gautier V."/>
            <person name="Ament-Velasquez S.L."/>
            <person name="Kruys A."/>
            <person name="Hutchinson M.I."/>
            <person name="Powell A.J."/>
            <person name="Barry K."/>
            <person name="Miller A.N."/>
            <person name="Grigoriev I.V."/>
            <person name="Debuchy R."/>
            <person name="Gladieux P."/>
            <person name="Hiltunen Thoren M."/>
            <person name="Johannesson H."/>
        </authorList>
    </citation>
    <scope>NUCLEOTIDE SEQUENCE</scope>
    <source>
        <strain evidence="5">CBS 232.78</strain>
    </source>
</reference>